<dbReference type="GO" id="GO:0051287">
    <property type="term" value="F:NAD binding"/>
    <property type="evidence" value="ECO:0007669"/>
    <property type="project" value="UniProtKB-UniRule"/>
</dbReference>
<dbReference type="InterPro" id="IPR022664">
    <property type="entry name" value="DapB_N_CS"/>
</dbReference>
<feature type="binding site" evidence="13">
    <location>
        <position position="155"/>
    </location>
    <ligand>
        <name>(S)-2,3,4,5-tetrahydrodipicolinate</name>
        <dbReference type="ChEBI" id="CHEBI:16845"/>
    </ligand>
</feature>
<evidence type="ECO:0000256" key="3">
    <source>
        <dbReference type="ARBA" id="ARBA00022605"/>
    </source>
</evidence>
<evidence type="ECO:0000256" key="1">
    <source>
        <dbReference type="ARBA" id="ARBA00006642"/>
    </source>
</evidence>
<comment type="function">
    <text evidence="13">Catalyzes the conversion of 4-hydroxy-tetrahydrodipicolinate (HTPA) to tetrahydrodipicolinate.</text>
</comment>
<evidence type="ECO:0000313" key="16">
    <source>
        <dbReference type="EMBL" id="PXW88762.1"/>
    </source>
</evidence>
<dbReference type="Pfam" id="PF05173">
    <property type="entry name" value="DapB_C"/>
    <property type="match status" value="1"/>
</dbReference>
<proteinExistence type="inferred from homology"/>
<feature type="domain" description="Dihydrodipicolinate reductase N-terminal" evidence="14">
    <location>
        <begin position="3"/>
        <end position="127"/>
    </location>
</feature>
<evidence type="ECO:0000256" key="10">
    <source>
        <dbReference type="ARBA" id="ARBA00038983"/>
    </source>
</evidence>
<evidence type="ECO:0000256" key="8">
    <source>
        <dbReference type="ARBA" id="ARBA00023154"/>
    </source>
</evidence>
<keyword evidence="5 13" id="KW-0220">Diaminopimelate biosynthesis</keyword>
<evidence type="ECO:0000256" key="2">
    <source>
        <dbReference type="ARBA" id="ARBA00022490"/>
    </source>
</evidence>
<dbReference type="SUPFAM" id="SSF55347">
    <property type="entry name" value="Glyceraldehyde-3-phosphate dehydrogenase-like, C-terminal domain"/>
    <property type="match status" value="1"/>
</dbReference>
<keyword evidence="6 13" id="KW-0560">Oxidoreductase</keyword>
<feature type="binding site" evidence="13">
    <location>
        <begin position="124"/>
        <end position="127"/>
    </location>
    <ligand>
        <name>NAD(+)</name>
        <dbReference type="ChEBI" id="CHEBI:57540"/>
    </ligand>
</feature>
<dbReference type="InterPro" id="IPR022663">
    <property type="entry name" value="DapB_C"/>
</dbReference>
<evidence type="ECO:0000256" key="6">
    <source>
        <dbReference type="ARBA" id="ARBA00023002"/>
    </source>
</evidence>
<evidence type="ECO:0000259" key="14">
    <source>
        <dbReference type="Pfam" id="PF01113"/>
    </source>
</evidence>
<feature type="active site" description="Proton donor/acceptor" evidence="13">
    <location>
        <position position="154"/>
    </location>
</feature>
<keyword evidence="17" id="KW-1185">Reference proteome</keyword>
<dbReference type="GO" id="GO:0005829">
    <property type="term" value="C:cytosol"/>
    <property type="evidence" value="ECO:0007669"/>
    <property type="project" value="TreeGrafter"/>
</dbReference>
<dbReference type="Pfam" id="PF01113">
    <property type="entry name" value="DapB_N"/>
    <property type="match status" value="1"/>
</dbReference>
<dbReference type="UniPathway" id="UPA00034">
    <property type="reaction ID" value="UER00018"/>
</dbReference>
<accession>A0A2V3W3U2</accession>
<dbReference type="InterPro" id="IPR036291">
    <property type="entry name" value="NAD(P)-bd_dom_sf"/>
</dbReference>
<dbReference type="Gene3D" id="3.30.360.10">
    <property type="entry name" value="Dihydrodipicolinate Reductase, domain 2"/>
    <property type="match status" value="1"/>
</dbReference>
<evidence type="ECO:0000256" key="13">
    <source>
        <dbReference type="HAMAP-Rule" id="MF_00102"/>
    </source>
</evidence>
<dbReference type="EC" id="1.17.1.8" evidence="10 13"/>
<dbReference type="InterPro" id="IPR000846">
    <property type="entry name" value="DapB_N"/>
</dbReference>
<evidence type="ECO:0000256" key="4">
    <source>
        <dbReference type="ARBA" id="ARBA00022857"/>
    </source>
</evidence>
<dbReference type="AlphaFoldDB" id="A0A2V3W3U2"/>
<dbReference type="GO" id="GO:0009089">
    <property type="term" value="P:lysine biosynthetic process via diaminopimelate"/>
    <property type="evidence" value="ECO:0007669"/>
    <property type="project" value="UniProtKB-UniRule"/>
</dbReference>
<comment type="caution">
    <text evidence="13">Lacks conserved residue(s) required for the propagation of feature annotation.</text>
</comment>
<comment type="similarity">
    <text evidence="1 13">Belongs to the DapB family.</text>
</comment>
<protein>
    <recommendedName>
        <fullName evidence="10 13">4-hydroxy-tetrahydrodipicolinate reductase</fullName>
        <shortName evidence="13">HTPA reductase</shortName>
        <ecNumber evidence="10 13">1.17.1.8</ecNumber>
    </recommendedName>
</protein>
<dbReference type="OrthoDB" id="9790352at2"/>
<comment type="subunit">
    <text evidence="13">Homotetramer.</text>
</comment>
<dbReference type="GO" id="GO:0008839">
    <property type="term" value="F:4-hydroxy-tetrahydrodipicolinate reductase"/>
    <property type="evidence" value="ECO:0007669"/>
    <property type="project" value="UniProtKB-UniRule"/>
</dbReference>
<evidence type="ECO:0000256" key="5">
    <source>
        <dbReference type="ARBA" id="ARBA00022915"/>
    </source>
</evidence>
<dbReference type="PANTHER" id="PTHR20836">
    <property type="entry name" value="DIHYDRODIPICOLINATE REDUCTASE"/>
    <property type="match status" value="1"/>
</dbReference>
<feature type="binding site" evidence="13">
    <location>
        <begin position="9"/>
        <end position="14"/>
    </location>
    <ligand>
        <name>NAD(+)</name>
        <dbReference type="ChEBI" id="CHEBI:57540"/>
    </ligand>
</feature>
<keyword evidence="4 13" id="KW-0521">NADP</keyword>
<name>A0A2V3W3U2_9BACI</name>
<evidence type="ECO:0000313" key="17">
    <source>
        <dbReference type="Proteomes" id="UP000247978"/>
    </source>
</evidence>
<evidence type="ECO:0000259" key="15">
    <source>
        <dbReference type="Pfam" id="PF05173"/>
    </source>
</evidence>
<feature type="binding site" evidence="13">
    <location>
        <position position="37"/>
    </location>
    <ligand>
        <name>NADP(+)</name>
        <dbReference type="ChEBI" id="CHEBI:58349"/>
    </ligand>
</feature>
<dbReference type="FunFam" id="3.30.360.10:FF:000009">
    <property type="entry name" value="4-hydroxy-tetrahydrodipicolinate reductase"/>
    <property type="match status" value="1"/>
</dbReference>
<dbReference type="CDD" id="cd02274">
    <property type="entry name" value="DHDPR_N"/>
    <property type="match status" value="1"/>
</dbReference>
<keyword evidence="2 13" id="KW-0963">Cytoplasm</keyword>
<comment type="catalytic activity">
    <reaction evidence="12 13">
        <text>(S)-2,3,4,5-tetrahydrodipicolinate + NAD(+) + H2O = (2S,4S)-4-hydroxy-2,3,4,5-tetrahydrodipicolinate + NADH + H(+)</text>
        <dbReference type="Rhea" id="RHEA:35323"/>
        <dbReference type="ChEBI" id="CHEBI:15377"/>
        <dbReference type="ChEBI" id="CHEBI:15378"/>
        <dbReference type="ChEBI" id="CHEBI:16845"/>
        <dbReference type="ChEBI" id="CHEBI:57540"/>
        <dbReference type="ChEBI" id="CHEBI:57945"/>
        <dbReference type="ChEBI" id="CHEBI:67139"/>
        <dbReference type="EC" id="1.17.1.8"/>
    </reaction>
</comment>
<dbReference type="GO" id="GO:0016726">
    <property type="term" value="F:oxidoreductase activity, acting on CH or CH2 groups, NAD or NADP as acceptor"/>
    <property type="evidence" value="ECO:0007669"/>
    <property type="project" value="UniProtKB-UniRule"/>
</dbReference>
<dbReference type="Gene3D" id="3.40.50.720">
    <property type="entry name" value="NAD(P)-binding Rossmann-like Domain"/>
    <property type="match status" value="1"/>
</dbReference>
<comment type="subcellular location">
    <subcellularLocation>
        <location evidence="13">Cytoplasm</location>
    </subcellularLocation>
</comment>
<dbReference type="HAMAP" id="MF_00102">
    <property type="entry name" value="DapB"/>
    <property type="match status" value="1"/>
</dbReference>
<dbReference type="GO" id="GO:0050661">
    <property type="term" value="F:NADP binding"/>
    <property type="evidence" value="ECO:0007669"/>
    <property type="project" value="UniProtKB-UniRule"/>
</dbReference>
<comment type="caution">
    <text evidence="13">Was originally thought to be a dihydrodipicolinate reductase (DHDPR), catalyzing the conversion of dihydrodipicolinate to tetrahydrodipicolinate. However, it was shown in E.coli that the substrate of the enzymatic reaction is not dihydrodipicolinate (DHDP) but in fact (2S,4S)-4-hydroxy-2,3,4,5-tetrahydrodipicolinic acid (HTPA), the product released by the DapA-catalyzed reaction.</text>
</comment>
<reference evidence="16 17" key="1">
    <citation type="submission" date="2018-05" db="EMBL/GenBank/DDBJ databases">
        <title>Genomic Encyclopedia of Type Strains, Phase IV (KMG-IV): sequencing the most valuable type-strain genomes for metagenomic binning, comparative biology and taxonomic classification.</title>
        <authorList>
            <person name="Goeker M."/>
        </authorList>
    </citation>
    <scope>NUCLEOTIDE SEQUENCE [LARGE SCALE GENOMIC DNA]</scope>
    <source>
        <strain evidence="16 17">DSM 28556</strain>
    </source>
</reference>
<evidence type="ECO:0000256" key="7">
    <source>
        <dbReference type="ARBA" id="ARBA00023027"/>
    </source>
</evidence>
<evidence type="ECO:0000256" key="11">
    <source>
        <dbReference type="ARBA" id="ARBA00049080"/>
    </source>
</evidence>
<dbReference type="GO" id="GO:0019877">
    <property type="term" value="P:diaminopimelate biosynthetic process"/>
    <property type="evidence" value="ECO:0007669"/>
    <property type="project" value="UniProtKB-UniRule"/>
</dbReference>
<feature type="binding site" evidence="13">
    <location>
        <begin position="98"/>
        <end position="100"/>
    </location>
    <ligand>
        <name>NAD(+)</name>
        <dbReference type="ChEBI" id="CHEBI:57540"/>
    </ligand>
</feature>
<keyword evidence="8 13" id="KW-0457">Lysine biosynthesis</keyword>
<gene>
    <name evidence="13" type="primary">dapB</name>
    <name evidence="16" type="ORF">DFR56_103268</name>
</gene>
<dbReference type="Proteomes" id="UP000247978">
    <property type="component" value="Unassembled WGS sequence"/>
</dbReference>
<comment type="catalytic activity">
    <reaction evidence="11 13">
        <text>(S)-2,3,4,5-tetrahydrodipicolinate + NADP(+) + H2O = (2S,4S)-4-hydroxy-2,3,4,5-tetrahydrodipicolinate + NADPH + H(+)</text>
        <dbReference type="Rhea" id="RHEA:35331"/>
        <dbReference type="ChEBI" id="CHEBI:15377"/>
        <dbReference type="ChEBI" id="CHEBI:15378"/>
        <dbReference type="ChEBI" id="CHEBI:16845"/>
        <dbReference type="ChEBI" id="CHEBI:57783"/>
        <dbReference type="ChEBI" id="CHEBI:58349"/>
        <dbReference type="ChEBI" id="CHEBI:67139"/>
        <dbReference type="EC" id="1.17.1.8"/>
    </reaction>
</comment>
<dbReference type="SUPFAM" id="SSF51735">
    <property type="entry name" value="NAD(P)-binding Rossmann-fold domains"/>
    <property type="match status" value="1"/>
</dbReference>
<feature type="domain" description="Dihydrodipicolinate reductase C-terminal" evidence="15">
    <location>
        <begin position="130"/>
        <end position="264"/>
    </location>
</feature>
<evidence type="ECO:0000256" key="12">
    <source>
        <dbReference type="ARBA" id="ARBA00049396"/>
    </source>
</evidence>
<dbReference type="EMBL" id="QJJQ01000003">
    <property type="protein sequence ID" value="PXW88762.1"/>
    <property type="molecule type" value="Genomic_DNA"/>
</dbReference>
<comment type="caution">
    <text evidence="16">The sequence shown here is derived from an EMBL/GenBank/DDBJ whole genome shotgun (WGS) entry which is preliminary data.</text>
</comment>
<dbReference type="PIRSF" id="PIRSF000161">
    <property type="entry name" value="DHPR"/>
    <property type="match status" value="1"/>
</dbReference>
<feature type="binding site" evidence="13">
    <location>
        <begin position="164"/>
        <end position="165"/>
    </location>
    <ligand>
        <name>(S)-2,3,4,5-tetrahydrodipicolinate</name>
        <dbReference type="ChEBI" id="CHEBI:16845"/>
    </ligand>
</feature>
<organism evidence="16 17">
    <name type="scientific">Pseudogracilibacillus auburnensis</name>
    <dbReference type="NCBI Taxonomy" id="1494959"/>
    <lineage>
        <taxon>Bacteria</taxon>
        <taxon>Bacillati</taxon>
        <taxon>Bacillota</taxon>
        <taxon>Bacilli</taxon>
        <taxon>Bacillales</taxon>
        <taxon>Bacillaceae</taxon>
        <taxon>Pseudogracilibacillus</taxon>
    </lineage>
</organism>
<dbReference type="InterPro" id="IPR023940">
    <property type="entry name" value="DHDPR_bac"/>
</dbReference>
<dbReference type="PROSITE" id="PS01298">
    <property type="entry name" value="DAPB"/>
    <property type="match status" value="1"/>
</dbReference>
<sequence length="267" mass="29690">MTINIVLGGPRGKMGTEAIKMMTNEPHFQLVACIDRKNNGKTLHDIQHICDENIPIFDDAASCFQEIKADVYVDLTVPQIGFEYAKLALEHHICSVIGTSGFSEEQIDELSILAEQNKTGCIIAPNFALGAVLMMLFSKMAAKYFPDVEIIEKHHDKKIDAPSGTALKTIDLIKQSRTSKIQGHPDEYEIIEGARGGDVDGIRVHSMRLPGLVAHQEIVFGSKSQLLTIKHDSFHRESFMDGLKLAIEKVTHMQKLVYGLEHVLDVE</sequence>
<dbReference type="PANTHER" id="PTHR20836:SF0">
    <property type="entry name" value="4-HYDROXY-TETRAHYDRODIPICOLINATE REDUCTASE 1, CHLOROPLASTIC-RELATED"/>
    <property type="match status" value="1"/>
</dbReference>
<keyword evidence="3 13" id="KW-0028">Amino-acid biosynthesis</keyword>
<comment type="pathway">
    <text evidence="9 13">Amino-acid biosynthesis; L-lysine biosynthesis via DAP pathway; (S)-tetrahydrodipicolinate from L-aspartate: step 4/4.</text>
</comment>
<evidence type="ECO:0000256" key="9">
    <source>
        <dbReference type="ARBA" id="ARBA00037922"/>
    </source>
</evidence>
<dbReference type="NCBIfam" id="TIGR00036">
    <property type="entry name" value="dapB"/>
    <property type="match status" value="1"/>
</dbReference>
<feature type="active site" description="Proton donor" evidence="13">
    <location>
        <position position="158"/>
    </location>
</feature>
<dbReference type="RefSeq" id="WP_110394589.1">
    <property type="nucleotide sequence ID" value="NZ_JADIJL010000009.1"/>
</dbReference>
<keyword evidence="7 13" id="KW-0520">NAD</keyword>